<keyword evidence="2" id="KW-1185">Reference proteome</keyword>
<reference evidence="1" key="1">
    <citation type="journal article" date="2023" name="Mol. Phylogenet. Evol.">
        <title>Genome-scale phylogeny and comparative genomics of the fungal order Sordariales.</title>
        <authorList>
            <person name="Hensen N."/>
            <person name="Bonometti L."/>
            <person name="Westerberg I."/>
            <person name="Brannstrom I.O."/>
            <person name="Guillou S."/>
            <person name="Cros-Aarteil S."/>
            <person name="Calhoun S."/>
            <person name="Haridas S."/>
            <person name="Kuo A."/>
            <person name="Mondo S."/>
            <person name="Pangilinan J."/>
            <person name="Riley R."/>
            <person name="LaButti K."/>
            <person name="Andreopoulos B."/>
            <person name="Lipzen A."/>
            <person name="Chen C."/>
            <person name="Yan M."/>
            <person name="Daum C."/>
            <person name="Ng V."/>
            <person name="Clum A."/>
            <person name="Steindorff A."/>
            <person name="Ohm R.A."/>
            <person name="Martin F."/>
            <person name="Silar P."/>
            <person name="Natvig D.O."/>
            <person name="Lalanne C."/>
            <person name="Gautier V."/>
            <person name="Ament-Velasquez S.L."/>
            <person name="Kruys A."/>
            <person name="Hutchinson M.I."/>
            <person name="Powell A.J."/>
            <person name="Barry K."/>
            <person name="Miller A.N."/>
            <person name="Grigoriev I.V."/>
            <person name="Debuchy R."/>
            <person name="Gladieux P."/>
            <person name="Hiltunen Thoren M."/>
            <person name="Johannesson H."/>
        </authorList>
    </citation>
    <scope>NUCLEOTIDE SEQUENCE</scope>
    <source>
        <strain evidence="1">CBS 731.68</strain>
    </source>
</reference>
<accession>A0AAN6TZS8</accession>
<comment type="caution">
    <text evidence="1">The sequence shown here is derived from an EMBL/GenBank/DDBJ whole genome shotgun (WGS) entry which is preliminary data.</text>
</comment>
<dbReference type="EMBL" id="MU853228">
    <property type="protein sequence ID" value="KAK4123569.1"/>
    <property type="molecule type" value="Genomic_DNA"/>
</dbReference>
<gene>
    <name evidence="1" type="ORF">N657DRAFT_415444</name>
</gene>
<evidence type="ECO:0000313" key="1">
    <source>
        <dbReference type="EMBL" id="KAK4123569.1"/>
    </source>
</evidence>
<name>A0AAN6TZS8_9PEZI</name>
<reference evidence="1" key="2">
    <citation type="submission" date="2023-05" db="EMBL/GenBank/DDBJ databases">
        <authorList>
            <consortium name="Lawrence Berkeley National Laboratory"/>
            <person name="Steindorff A."/>
            <person name="Hensen N."/>
            <person name="Bonometti L."/>
            <person name="Westerberg I."/>
            <person name="Brannstrom I.O."/>
            <person name="Guillou S."/>
            <person name="Cros-Aarteil S."/>
            <person name="Calhoun S."/>
            <person name="Haridas S."/>
            <person name="Kuo A."/>
            <person name="Mondo S."/>
            <person name="Pangilinan J."/>
            <person name="Riley R."/>
            <person name="Labutti K."/>
            <person name="Andreopoulos B."/>
            <person name="Lipzen A."/>
            <person name="Chen C."/>
            <person name="Yanf M."/>
            <person name="Daum C."/>
            <person name="Ng V."/>
            <person name="Clum A."/>
            <person name="Ohm R."/>
            <person name="Martin F."/>
            <person name="Silar P."/>
            <person name="Natvig D."/>
            <person name="Lalanne C."/>
            <person name="Gautier V."/>
            <person name="Ament-Velasquez S.L."/>
            <person name="Kruys A."/>
            <person name="Hutchinson M.I."/>
            <person name="Powell A.J."/>
            <person name="Barry K."/>
            <person name="Miller A.N."/>
            <person name="Grigoriev I.V."/>
            <person name="Debuchy R."/>
            <person name="Gladieux P."/>
            <person name="Thoren M.H."/>
            <person name="Johannesson H."/>
        </authorList>
    </citation>
    <scope>NUCLEOTIDE SEQUENCE</scope>
    <source>
        <strain evidence="1">CBS 731.68</strain>
    </source>
</reference>
<dbReference type="AlphaFoldDB" id="A0AAN6TZS8"/>
<dbReference type="RefSeq" id="XP_062647340.1">
    <property type="nucleotide sequence ID" value="XM_062787259.1"/>
</dbReference>
<proteinExistence type="predicted"/>
<organism evidence="1 2">
    <name type="scientific">Parathielavia appendiculata</name>
    <dbReference type="NCBI Taxonomy" id="2587402"/>
    <lineage>
        <taxon>Eukaryota</taxon>
        <taxon>Fungi</taxon>
        <taxon>Dikarya</taxon>
        <taxon>Ascomycota</taxon>
        <taxon>Pezizomycotina</taxon>
        <taxon>Sordariomycetes</taxon>
        <taxon>Sordariomycetidae</taxon>
        <taxon>Sordariales</taxon>
        <taxon>Chaetomiaceae</taxon>
        <taxon>Parathielavia</taxon>
    </lineage>
</organism>
<evidence type="ECO:0000313" key="2">
    <source>
        <dbReference type="Proteomes" id="UP001302602"/>
    </source>
</evidence>
<dbReference type="Proteomes" id="UP001302602">
    <property type="component" value="Unassembled WGS sequence"/>
</dbReference>
<dbReference type="GeneID" id="87824029"/>
<protein>
    <submittedName>
        <fullName evidence="1">Uncharacterized protein</fullName>
    </submittedName>
</protein>
<sequence>MSEVAGDTLSWRSCLETVFVRHSLSTEMTELRRTHTQLARPPSDACETRIVSPVPVLHWHCRPPGNHHPSFALFTTLTGAILGLGWRAATPPVSSPGGATGPETCLLQDIRFRILSSNGRAGWEGKSLWGKRVDAHMAVRRGPRFEKTVQTVICKLPAVHRGWARGLSLAQQRVAKALPLEAWPIVSHRTMFPDRCCVLLWVARIIPIRNGHRNTDIVVDV</sequence>